<accession>A0A915PB37</accession>
<evidence type="ECO:0000313" key="8">
    <source>
        <dbReference type="Proteomes" id="UP000887581"/>
    </source>
</evidence>
<feature type="transmembrane region" description="Helical" evidence="7">
    <location>
        <begin position="51"/>
        <end position="72"/>
    </location>
</feature>
<name>A0A915PB37_9BILA</name>
<dbReference type="PANTHER" id="PTHR12703:SF4">
    <property type="entry name" value="TRANSMEMBRANE PROTEIN 33"/>
    <property type="match status" value="1"/>
</dbReference>
<evidence type="ECO:0000256" key="1">
    <source>
        <dbReference type="ARBA" id="ARBA00004141"/>
    </source>
</evidence>
<evidence type="ECO:0000256" key="2">
    <source>
        <dbReference type="ARBA" id="ARBA00007322"/>
    </source>
</evidence>
<evidence type="ECO:0000256" key="5">
    <source>
        <dbReference type="ARBA" id="ARBA00023136"/>
    </source>
</evidence>
<dbReference type="InterPro" id="IPR051645">
    <property type="entry name" value="PER33/POM33_regulator"/>
</dbReference>
<dbReference type="GO" id="GO:0071786">
    <property type="term" value="P:endoplasmic reticulum tubular network organization"/>
    <property type="evidence" value="ECO:0007669"/>
    <property type="project" value="TreeGrafter"/>
</dbReference>
<keyword evidence="3 7" id="KW-0812">Transmembrane</keyword>
<feature type="compositionally biased region" description="Basic and acidic residues" evidence="6">
    <location>
        <begin position="1"/>
        <end position="15"/>
    </location>
</feature>
<keyword evidence="4 7" id="KW-1133">Transmembrane helix</keyword>
<feature type="compositionally biased region" description="Low complexity" evidence="6">
    <location>
        <begin position="16"/>
        <end position="27"/>
    </location>
</feature>
<dbReference type="GO" id="GO:0061024">
    <property type="term" value="P:membrane organization"/>
    <property type="evidence" value="ECO:0007669"/>
    <property type="project" value="TreeGrafter"/>
</dbReference>
<protein>
    <submittedName>
        <fullName evidence="9">Uncharacterized protein</fullName>
    </submittedName>
</protein>
<dbReference type="PANTHER" id="PTHR12703">
    <property type="entry name" value="TRANSMEMBRANE PROTEIN 33"/>
    <property type="match status" value="1"/>
</dbReference>
<evidence type="ECO:0000256" key="4">
    <source>
        <dbReference type="ARBA" id="ARBA00022989"/>
    </source>
</evidence>
<sequence>MVEIHEESTTRHDDSSVPSGGSGDSPSTTQSHILRGQSSLSDFLKSRQTDVILFLTRTITVLCALYFILPFGTRSSQYSAYSKAFAAAAATNALRIHQRVGGLRFTREFLSMVLMEDSCHYLIYSVLFITSSPVTMALMPIFLYALLHTVNFLVQICHGIGKATNIADKMSEITRQHTQNLLGVIACSEIFLLPILIIMVFVLVFYQLRVSLEQAISSPNCPQMIRNAVNFVINLTCRLCPSTVQ</sequence>
<organism evidence="8 9">
    <name type="scientific">Setaria digitata</name>
    <dbReference type="NCBI Taxonomy" id="48799"/>
    <lineage>
        <taxon>Eukaryota</taxon>
        <taxon>Metazoa</taxon>
        <taxon>Ecdysozoa</taxon>
        <taxon>Nematoda</taxon>
        <taxon>Chromadorea</taxon>
        <taxon>Rhabditida</taxon>
        <taxon>Spirurina</taxon>
        <taxon>Spiruromorpha</taxon>
        <taxon>Filarioidea</taxon>
        <taxon>Setariidae</taxon>
        <taxon>Setaria</taxon>
    </lineage>
</organism>
<keyword evidence="5 7" id="KW-0472">Membrane</keyword>
<evidence type="ECO:0000313" key="9">
    <source>
        <dbReference type="WBParaSite" id="sdigi.contig1.g171.t1"/>
    </source>
</evidence>
<dbReference type="InterPro" id="IPR005344">
    <property type="entry name" value="TMEM33/Pom33"/>
</dbReference>
<dbReference type="Pfam" id="PF03661">
    <property type="entry name" value="TMEM33_Pom33"/>
    <property type="match status" value="2"/>
</dbReference>
<evidence type="ECO:0000256" key="6">
    <source>
        <dbReference type="SAM" id="MobiDB-lite"/>
    </source>
</evidence>
<comment type="subcellular location">
    <subcellularLocation>
        <location evidence="1">Membrane</location>
        <topology evidence="1">Multi-pass membrane protein</topology>
    </subcellularLocation>
</comment>
<feature type="region of interest" description="Disordered" evidence="6">
    <location>
        <begin position="1"/>
        <end position="31"/>
    </location>
</feature>
<evidence type="ECO:0000256" key="7">
    <source>
        <dbReference type="SAM" id="Phobius"/>
    </source>
</evidence>
<dbReference type="GO" id="GO:0016020">
    <property type="term" value="C:membrane"/>
    <property type="evidence" value="ECO:0007669"/>
    <property type="project" value="UniProtKB-SubCell"/>
</dbReference>
<proteinExistence type="inferred from homology"/>
<dbReference type="GO" id="GO:0005783">
    <property type="term" value="C:endoplasmic reticulum"/>
    <property type="evidence" value="ECO:0007669"/>
    <property type="project" value="TreeGrafter"/>
</dbReference>
<keyword evidence="8" id="KW-1185">Reference proteome</keyword>
<dbReference type="WBParaSite" id="sdigi.contig1.g171.t1">
    <property type="protein sequence ID" value="sdigi.contig1.g171.t1"/>
    <property type="gene ID" value="sdigi.contig1.g171"/>
</dbReference>
<dbReference type="Proteomes" id="UP000887581">
    <property type="component" value="Unplaced"/>
</dbReference>
<reference evidence="9" key="1">
    <citation type="submission" date="2022-11" db="UniProtKB">
        <authorList>
            <consortium name="WormBaseParasite"/>
        </authorList>
    </citation>
    <scope>IDENTIFICATION</scope>
</reference>
<evidence type="ECO:0000256" key="3">
    <source>
        <dbReference type="ARBA" id="ARBA00022692"/>
    </source>
</evidence>
<dbReference type="AlphaFoldDB" id="A0A915PB37"/>
<comment type="similarity">
    <text evidence="2">Belongs to the PER33/POM33 family.</text>
</comment>
<feature type="transmembrane region" description="Helical" evidence="7">
    <location>
        <begin position="181"/>
        <end position="206"/>
    </location>
</feature>